<dbReference type="PANTHER" id="PTHR11953:SF1">
    <property type="entry name" value="EXOSOME COMPLEX COMPONENT RRP46"/>
    <property type="match status" value="1"/>
</dbReference>
<protein>
    <submittedName>
        <fullName evidence="7">EXOSC5</fullName>
    </submittedName>
</protein>
<dbReference type="InterPro" id="IPR001247">
    <property type="entry name" value="ExoRNase_PH_dom1"/>
</dbReference>
<evidence type="ECO:0000256" key="3">
    <source>
        <dbReference type="ARBA" id="ARBA00022552"/>
    </source>
</evidence>
<evidence type="ECO:0000256" key="1">
    <source>
        <dbReference type="ARBA" id="ARBA00004123"/>
    </source>
</evidence>
<dbReference type="Pfam" id="PF01138">
    <property type="entry name" value="RNase_PH"/>
    <property type="match status" value="1"/>
</dbReference>
<dbReference type="GO" id="GO:0006364">
    <property type="term" value="P:rRNA processing"/>
    <property type="evidence" value="ECO:0007669"/>
    <property type="project" value="UniProtKB-KW"/>
</dbReference>
<keyword evidence="8" id="KW-1185">Reference proteome</keyword>
<comment type="caution">
    <text evidence="7">The sequence shown here is derived from an EMBL/GenBank/DDBJ whole genome shotgun (WGS) entry which is preliminary data.</text>
</comment>
<evidence type="ECO:0000256" key="5">
    <source>
        <dbReference type="ARBA" id="ARBA00023242"/>
    </source>
</evidence>
<dbReference type="OrthoDB" id="27298at2759"/>
<keyword evidence="5" id="KW-0539">Nucleus</keyword>
<comment type="similarity">
    <text evidence="2">Belongs to the RNase PH family.</text>
</comment>
<dbReference type="GO" id="GO:0000177">
    <property type="term" value="C:cytoplasmic exosome (RNase complex)"/>
    <property type="evidence" value="ECO:0007669"/>
    <property type="project" value="TreeGrafter"/>
</dbReference>
<dbReference type="SUPFAM" id="SSF54211">
    <property type="entry name" value="Ribosomal protein S5 domain 2-like"/>
    <property type="match status" value="1"/>
</dbReference>
<comment type="subcellular location">
    <subcellularLocation>
        <location evidence="1">Nucleus</location>
    </subcellularLocation>
</comment>
<dbReference type="GO" id="GO:0034475">
    <property type="term" value="P:U4 snRNA 3'-end processing"/>
    <property type="evidence" value="ECO:0007669"/>
    <property type="project" value="TreeGrafter"/>
</dbReference>
<dbReference type="GO" id="GO:0003723">
    <property type="term" value="F:RNA binding"/>
    <property type="evidence" value="ECO:0007669"/>
    <property type="project" value="TreeGrafter"/>
</dbReference>
<dbReference type="GO" id="GO:0005730">
    <property type="term" value="C:nucleolus"/>
    <property type="evidence" value="ECO:0007669"/>
    <property type="project" value="TreeGrafter"/>
</dbReference>
<keyword evidence="3" id="KW-0698">rRNA processing</keyword>
<dbReference type="Gene3D" id="3.30.230.70">
    <property type="entry name" value="GHMP Kinase, N-terminal domain"/>
    <property type="match status" value="1"/>
</dbReference>
<dbReference type="AlphaFoldDB" id="A0A7J7JRK4"/>
<dbReference type="GO" id="GO:0016075">
    <property type="term" value="P:rRNA catabolic process"/>
    <property type="evidence" value="ECO:0007669"/>
    <property type="project" value="TreeGrafter"/>
</dbReference>
<gene>
    <name evidence="7" type="ORF">EB796_013124</name>
</gene>
<dbReference type="Proteomes" id="UP000593567">
    <property type="component" value="Unassembled WGS sequence"/>
</dbReference>
<dbReference type="PANTHER" id="PTHR11953">
    <property type="entry name" value="EXOSOME COMPLEX COMPONENT"/>
    <property type="match status" value="1"/>
</dbReference>
<evidence type="ECO:0000313" key="7">
    <source>
        <dbReference type="EMBL" id="KAF6028585.1"/>
    </source>
</evidence>
<dbReference type="GO" id="GO:0071051">
    <property type="term" value="P:poly(A)-dependent snoRNA 3'-end processing"/>
    <property type="evidence" value="ECO:0007669"/>
    <property type="project" value="TreeGrafter"/>
</dbReference>
<feature type="domain" description="Exoribonuclease phosphorolytic" evidence="6">
    <location>
        <begin position="19"/>
        <end position="136"/>
    </location>
</feature>
<dbReference type="EMBL" id="VXIV02001936">
    <property type="protein sequence ID" value="KAF6028585.1"/>
    <property type="molecule type" value="Genomic_DNA"/>
</dbReference>
<evidence type="ECO:0000256" key="2">
    <source>
        <dbReference type="ARBA" id="ARBA00006678"/>
    </source>
</evidence>
<keyword evidence="4" id="KW-0271">Exosome</keyword>
<accession>A0A7J7JRK4</accession>
<dbReference type="InterPro" id="IPR050080">
    <property type="entry name" value="RNase_PH"/>
</dbReference>
<reference evidence="7" key="1">
    <citation type="submission" date="2020-06" db="EMBL/GenBank/DDBJ databases">
        <title>Draft genome of Bugula neritina, a colonial animal packing powerful symbionts and potential medicines.</title>
        <authorList>
            <person name="Rayko M."/>
        </authorList>
    </citation>
    <scope>NUCLEOTIDE SEQUENCE [LARGE SCALE GENOMIC DNA]</scope>
    <source>
        <strain evidence="7">Kwan_BN1</strain>
    </source>
</reference>
<organism evidence="7 8">
    <name type="scientific">Bugula neritina</name>
    <name type="common">Brown bryozoan</name>
    <name type="synonym">Sertularia neritina</name>
    <dbReference type="NCBI Taxonomy" id="10212"/>
    <lineage>
        <taxon>Eukaryota</taxon>
        <taxon>Metazoa</taxon>
        <taxon>Spiralia</taxon>
        <taxon>Lophotrochozoa</taxon>
        <taxon>Bryozoa</taxon>
        <taxon>Gymnolaemata</taxon>
        <taxon>Cheilostomatida</taxon>
        <taxon>Flustrina</taxon>
        <taxon>Buguloidea</taxon>
        <taxon>Bugulidae</taxon>
        <taxon>Bugula</taxon>
    </lineage>
</organism>
<dbReference type="GO" id="GO:0071028">
    <property type="term" value="P:nuclear mRNA surveillance"/>
    <property type="evidence" value="ECO:0007669"/>
    <property type="project" value="TreeGrafter"/>
</dbReference>
<evidence type="ECO:0000259" key="6">
    <source>
        <dbReference type="Pfam" id="PF01138"/>
    </source>
</evidence>
<name>A0A7J7JRK4_BUGNE</name>
<dbReference type="GO" id="GO:0000176">
    <property type="term" value="C:nuclear exosome (RNase complex)"/>
    <property type="evidence" value="ECO:0007669"/>
    <property type="project" value="TreeGrafter"/>
</dbReference>
<proteinExistence type="inferred from homology"/>
<evidence type="ECO:0000313" key="8">
    <source>
        <dbReference type="Proteomes" id="UP000593567"/>
    </source>
</evidence>
<dbReference type="InterPro" id="IPR020568">
    <property type="entry name" value="Ribosomal_Su5_D2-typ_SF"/>
</dbReference>
<sequence length="214" mass="23263">MLIITVNLLVEKHMLSMDNIGLETSILKQADGSGKFTLGLTSVLASVDGPAQVGLQKEIIDRAFIEVHYESKSGQSSCSSRTMEYFVAQLCQQSIVTSMHPRTSILINITELHNDGCLSACAVNATTLSLLDAGIPLRYIVSAASCCISDEGTIYVNPSKETIKTSASYYAKAIINSCAVNELKYFGAYVKVAAVSCFPVDRVLHYRILLRHSM</sequence>
<dbReference type="InterPro" id="IPR027408">
    <property type="entry name" value="PNPase/RNase_PH_dom_sf"/>
</dbReference>
<evidence type="ECO:0000256" key="4">
    <source>
        <dbReference type="ARBA" id="ARBA00022835"/>
    </source>
</evidence>